<dbReference type="Pfam" id="PF08543">
    <property type="entry name" value="Phos_pyr_kin"/>
    <property type="match status" value="1"/>
</dbReference>
<sequence length="276" mass="29467">MKKINQTPQVVTIAGSDSGGGAGMQADLKTFQARGVFGMNVVLALTAQNTLGVQQSMTVAPEFITAQFASLAADFHIRACKTGMLADEVRVHSVVENLQKVDFGPLVVDPVMIAKGGHSLLNDTAVASIKRDLLPLATLVTPNIPEAEVLSGLSITNDLQMQKVAAYLQSLGVKNVLIKGGHRDSERASDFLLLENEESYWIHAPKIKTKRTHGTGDTLSAAIVAELAKGASLVQATYLAKCFLQGAILNEIQVGHGHGPLNHWADLVTEVQLEQQ</sequence>
<dbReference type="NCBIfam" id="TIGR00097">
    <property type="entry name" value="HMP-P_kinase"/>
    <property type="match status" value="1"/>
</dbReference>
<dbReference type="SUPFAM" id="SSF53613">
    <property type="entry name" value="Ribokinase-like"/>
    <property type="match status" value="1"/>
</dbReference>
<comment type="pathway">
    <text evidence="9">Cofactor biosynthesis; thiamine diphosphate biosynthesis; 4-amino-2-methyl-5-diphosphomethylpyrimidine from 5-amino-1-(5-phospho-D-ribosyl)imidazole: step 2/3.</text>
</comment>
<evidence type="ECO:0000256" key="10">
    <source>
        <dbReference type="ARBA" id="ARBA00042102"/>
    </source>
</evidence>
<dbReference type="RefSeq" id="WP_204653802.1">
    <property type="nucleotide sequence ID" value="NZ_JAFBFD010000013.1"/>
</dbReference>
<evidence type="ECO:0000256" key="6">
    <source>
        <dbReference type="ARBA" id="ARBA00012963"/>
    </source>
</evidence>
<evidence type="ECO:0000256" key="5">
    <source>
        <dbReference type="ARBA" id="ARBA00012135"/>
    </source>
</evidence>
<dbReference type="GO" id="GO:0008972">
    <property type="term" value="F:phosphomethylpyrimidine kinase activity"/>
    <property type="evidence" value="ECO:0007669"/>
    <property type="project" value="UniProtKB-EC"/>
</dbReference>
<evidence type="ECO:0000256" key="8">
    <source>
        <dbReference type="ARBA" id="ARBA00022977"/>
    </source>
</evidence>
<dbReference type="PANTHER" id="PTHR20858:SF17">
    <property type="entry name" value="HYDROXYMETHYLPYRIMIDINE_PHOSPHOMETHYLPYRIMIDINE KINASE THI20-RELATED"/>
    <property type="match status" value="1"/>
</dbReference>
<evidence type="ECO:0000313" key="13">
    <source>
        <dbReference type="EMBL" id="MFC4718394.1"/>
    </source>
</evidence>
<dbReference type="Proteomes" id="UP001595969">
    <property type="component" value="Unassembled WGS sequence"/>
</dbReference>
<dbReference type="EMBL" id="JBHSGS010000007">
    <property type="protein sequence ID" value="MFC4718394.1"/>
    <property type="molecule type" value="Genomic_DNA"/>
</dbReference>
<evidence type="ECO:0000256" key="9">
    <source>
        <dbReference type="ARBA" id="ARBA00037917"/>
    </source>
</evidence>
<proteinExistence type="inferred from homology"/>
<dbReference type="InterPro" id="IPR029056">
    <property type="entry name" value="Ribokinase-like"/>
</dbReference>
<feature type="domain" description="Pyridoxamine kinase/Phosphomethylpyrimidine kinase" evidence="12">
    <location>
        <begin position="17"/>
        <end position="262"/>
    </location>
</feature>
<keyword evidence="8" id="KW-0784">Thiamine biosynthesis</keyword>
<name>A0ABV9MTD7_9ENTE</name>
<organism evidence="13 14">
    <name type="scientific">Enterococcus lemanii</name>
    <dbReference type="NCBI Taxonomy" id="1159752"/>
    <lineage>
        <taxon>Bacteria</taxon>
        <taxon>Bacillati</taxon>
        <taxon>Bacillota</taxon>
        <taxon>Bacilli</taxon>
        <taxon>Lactobacillales</taxon>
        <taxon>Enterococcaceae</taxon>
        <taxon>Enterococcus</taxon>
    </lineage>
</organism>
<evidence type="ECO:0000256" key="1">
    <source>
        <dbReference type="ARBA" id="ARBA00000151"/>
    </source>
</evidence>
<dbReference type="InterPro" id="IPR013749">
    <property type="entry name" value="PM/HMP-P_kinase-1"/>
</dbReference>
<gene>
    <name evidence="13" type="primary">thiD</name>
    <name evidence="13" type="ORF">ACFO5I_01360</name>
</gene>
<evidence type="ECO:0000256" key="7">
    <source>
        <dbReference type="ARBA" id="ARBA00019161"/>
    </source>
</evidence>
<dbReference type="EC" id="2.7.4.7" evidence="6"/>
<keyword evidence="13" id="KW-0808">Transferase</keyword>
<dbReference type="CDD" id="cd01169">
    <property type="entry name" value="HMPP_kinase"/>
    <property type="match status" value="1"/>
</dbReference>
<evidence type="ECO:0000259" key="12">
    <source>
        <dbReference type="Pfam" id="PF08543"/>
    </source>
</evidence>
<comment type="caution">
    <text evidence="13">The sequence shown here is derived from an EMBL/GenBank/DDBJ whole genome shotgun (WGS) entry which is preliminary data.</text>
</comment>
<comment type="catalytic activity">
    <reaction evidence="1">
        <text>4-amino-5-hydroxymethyl-2-methylpyrimidine + ATP = 4-amino-2-methyl-5-(phosphooxymethyl)pyrimidine + ADP + H(+)</text>
        <dbReference type="Rhea" id="RHEA:23096"/>
        <dbReference type="ChEBI" id="CHEBI:15378"/>
        <dbReference type="ChEBI" id="CHEBI:16892"/>
        <dbReference type="ChEBI" id="CHEBI:30616"/>
        <dbReference type="ChEBI" id="CHEBI:58354"/>
        <dbReference type="ChEBI" id="CHEBI:456216"/>
        <dbReference type="EC" id="2.7.1.49"/>
    </reaction>
</comment>
<accession>A0ABV9MTD7</accession>
<comment type="similarity">
    <text evidence="4">Belongs to the ThiD family.</text>
</comment>
<dbReference type="Gene3D" id="3.40.1190.20">
    <property type="match status" value="1"/>
</dbReference>
<reference evidence="14" key="1">
    <citation type="journal article" date="2019" name="Int. J. Syst. Evol. Microbiol.">
        <title>The Global Catalogue of Microorganisms (GCM) 10K type strain sequencing project: providing services to taxonomists for standard genome sequencing and annotation.</title>
        <authorList>
            <consortium name="The Broad Institute Genomics Platform"/>
            <consortium name="The Broad Institute Genome Sequencing Center for Infectious Disease"/>
            <person name="Wu L."/>
            <person name="Ma J."/>
        </authorList>
    </citation>
    <scope>NUCLEOTIDE SEQUENCE [LARGE SCALE GENOMIC DNA]</scope>
    <source>
        <strain evidence="14">CGMCC 1.19032</strain>
    </source>
</reference>
<evidence type="ECO:0000256" key="11">
    <source>
        <dbReference type="ARBA" id="ARBA00043176"/>
    </source>
</evidence>
<dbReference type="EC" id="2.7.1.49" evidence="5"/>
<evidence type="ECO:0000313" key="14">
    <source>
        <dbReference type="Proteomes" id="UP001595969"/>
    </source>
</evidence>
<comment type="catalytic activity">
    <reaction evidence="2">
        <text>4-amino-2-methyl-5-(phosphooxymethyl)pyrimidine + ATP = 4-amino-2-methyl-5-(diphosphooxymethyl)pyrimidine + ADP</text>
        <dbReference type="Rhea" id="RHEA:19893"/>
        <dbReference type="ChEBI" id="CHEBI:30616"/>
        <dbReference type="ChEBI" id="CHEBI:57841"/>
        <dbReference type="ChEBI" id="CHEBI:58354"/>
        <dbReference type="ChEBI" id="CHEBI:456216"/>
        <dbReference type="EC" id="2.7.4.7"/>
    </reaction>
</comment>
<keyword evidence="14" id="KW-1185">Reference proteome</keyword>
<evidence type="ECO:0000256" key="3">
    <source>
        <dbReference type="ARBA" id="ARBA00004769"/>
    </source>
</evidence>
<evidence type="ECO:0000256" key="2">
    <source>
        <dbReference type="ARBA" id="ARBA00000565"/>
    </source>
</evidence>
<dbReference type="PANTHER" id="PTHR20858">
    <property type="entry name" value="PHOSPHOMETHYLPYRIMIDINE KINASE"/>
    <property type="match status" value="1"/>
</dbReference>
<dbReference type="InterPro" id="IPR004399">
    <property type="entry name" value="HMP/HMP-P_kinase_dom"/>
</dbReference>
<evidence type="ECO:0000256" key="4">
    <source>
        <dbReference type="ARBA" id="ARBA00009879"/>
    </source>
</evidence>
<comment type="pathway">
    <text evidence="3">Cofactor biosynthesis; thiamine diphosphate biosynthesis; 4-amino-2-methyl-5-diphosphomethylpyrimidine from 5-amino-1-(5-phospho-D-ribosyl)imidazole: step 3/3.</text>
</comment>
<keyword evidence="13" id="KW-0418">Kinase</keyword>
<dbReference type="GO" id="GO:0008902">
    <property type="term" value="F:hydroxymethylpyrimidine kinase activity"/>
    <property type="evidence" value="ECO:0007669"/>
    <property type="project" value="UniProtKB-EC"/>
</dbReference>
<protein>
    <recommendedName>
        <fullName evidence="7">Hydroxymethylpyrimidine/phosphomethylpyrimidine kinase</fullName>
        <ecNumber evidence="5">2.7.1.49</ecNumber>
        <ecNumber evidence="6">2.7.4.7</ecNumber>
    </recommendedName>
    <alternativeName>
        <fullName evidence="10">Hydroxymethylpyrimidine kinase</fullName>
    </alternativeName>
    <alternativeName>
        <fullName evidence="11">Hydroxymethylpyrimidine phosphate kinase</fullName>
    </alternativeName>
</protein>